<sequence>MVWTLLPSLLLRFCMAPAFGRNVEFLLPFPQHYPFLISEFSFFHVCWLITPLHACMRRAAASSGIIDSFFFSHFFFCMDGRNGTKAG</sequence>
<keyword evidence="1" id="KW-0732">Signal</keyword>
<gene>
    <name evidence="2" type="ORF">HDK90DRAFT_211951</name>
</gene>
<organism evidence="2 3">
    <name type="scientific">Phyllosticta capitalensis</name>
    <dbReference type="NCBI Taxonomy" id="121624"/>
    <lineage>
        <taxon>Eukaryota</taxon>
        <taxon>Fungi</taxon>
        <taxon>Dikarya</taxon>
        <taxon>Ascomycota</taxon>
        <taxon>Pezizomycotina</taxon>
        <taxon>Dothideomycetes</taxon>
        <taxon>Dothideomycetes incertae sedis</taxon>
        <taxon>Botryosphaeriales</taxon>
        <taxon>Phyllostictaceae</taxon>
        <taxon>Phyllosticta</taxon>
    </lineage>
</organism>
<evidence type="ECO:0000313" key="2">
    <source>
        <dbReference type="EMBL" id="KAK8238057.1"/>
    </source>
</evidence>
<accession>A0ABR1YT43</accession>
<reference evidence="2 3" key="1">
    <citation type="submission" date="2024-04" db="EMBL/GenBank/DDBJ databases">
        <title>Phyllosticta paracitricarpa is synonymous to the EU quarantine fungus P. citricarpa based on phylogenomic analyses.</title>
        <authorList>
            <consortium name="Lawrence Berkeley National Laboratory"/>
            <person name="Van Ingen-Buijs V.A."/>
            <person name="Van Westerhoven A.C."/>
            <person name="Haridas S."/>
            <person name="Skiadas P."/>
            <person name="Martin F."/>
            <person name="Groenewald J.Z."/>
            <person name="Crous P.W."/>
            <person name="Seidl M.F."/>
        </authorList>
    </citation>
    <scope>NUCLEOTIDE SEQUENCE [LARGE SCALE GENOMIC DNA]</scope>
    <source>
        <strain evidence="2 3">CBS 123374</strain>
    </source>
</reference>
<evidence type="ECO:0008006" key="4">
    <source>
        <dbReference type="Google" id="ProtNLM"/>
    </source>
</evidence>
<evidence type="ECO:0000313" key="3">
    <source>
        <dbReference type="Proteomes" id="UP001492380"/>
    </source>
</evidence>
<dbReference type="Proteomes" id="UP001492380">
    <property type="component" value="Unassembled WGS sequence"/>
</dbReference>
<evidence type="ECO:0000256" key="1">
    <source>
        <dbReference type="SAM" id="SignalP"/>
    </source>
</evidence>
<keyword evidence="3" id="KW-1185">Reference proteome</keyword>
<feature type="chain" id="PRO_5046105879" description="Secreted protein" evidence="1">
    <location>
        <begin position="21"/>
        <end position="87"/>
    </location>
</feature>
<protein>
    <recommendedName>
        <fullName evidence="4">Secreted protein</fullName>
    </recommendedName>
</protein>
<feature type="signal peptide" evidence="1">
    <location>
        <begin position="1"/>
        <end position="20"/>
    </location>
</feature>
<name>A0ABR1YT43_9PEZI</name>
<dbReference type="EMBL" id="JBBWRZ010000004">
    <property type="protein sequence ID" value="KAK8238057.1"/>
    <property type="molecule type" value="Genomic_DNA"/>
</dbReference>
<comment type="caution">
    <text evidence="2">The sequence shown here is derived from an EMBL/GenBank/DDBJ whole genome shotgun (WGS) entry which is preliminary data.</text>
</comment>
<proteinExistence type="predicted"/>